<organism evidence="1">
    <name type="scientific">viral metagenome</name>
    <dbReference type="NCBI Taxonomy" id="1070528"/>
    <lineage>
        <taxon>unclassified sequences</taxon>
        <taxon>metagenomes</taxon>
        <taxon>organismal metagenomes</taxon>
    </lineage>
</organism>
<evidence type="ECO:0000313" key="1">
    <source>
        <dbReference type="EMBL" id="QJA89357.1"/>
    </source>
</evidence>
<name>A0A6M3L3R7_9ZZZZ</name>
<protein>
    <submittedName>
        <fullName evidence="1">Uncharacterized protein</fullName>
    </submittedName>
</protein>
<sequence>MGKMIFAILIICMATLPVFAEDNFETVQQSAEPQDTPDMITVETPPNPADAALNDGWPEVLYPPNPGSNK</sequence>
<accession>A0A6M3L3R7</accession>
<reference evidence="1" key="1">
    <citation type="submission" date="2020-03" db="EMBL/GenBank/DDBJ databases">
        <title>The deep terrestrial virosphere.</title>
        <authorList>
            <person name="Holmfeldt K."/>
            <person name="Nilsson E."/>
            <person name="Simone D."/>
            <person name="Lopez-Fernandez M."/>
            <person name="Wu X."/>
            <person name="de Brujin I."/>
            <person name="Lundin D."/>
            <person name="Andersson A."/>
            <person name="Bertilsson S."/>
            <person name="Dopson M."/>
        </authorList>
    </citation>
    <scope>NUCLEOTIDE SEQUENCE</scope>
    <source>
        <strain evidence="1">MM415B02564</strain>
    </source>
</reference>
<gene>
    <name evidence="1" type="ORF">MM415B02564_0020</name>
</gene>
<dbReference type="AlphaFoldDB" id="A0A6M3L3R7"/>
<dbReference type="EMBL" id="MT142840">
    <property type="protein sequence ID" value="QJA89357.1"/>
    <property type="molecule type" value="Genomic_DNA"/>
</dbReference>
<proteinExistence type="predicted"/>